<organism evidence="3 5">
    <name type="scientific">Bacteroides thetaiotaomicron</name>
    <dbReference type="NCBI Taxonomy" id="818"/>
    <lineage>
        <taxon>Bacteria</taxon>
        <taxon>Pseudomonadati</taxon>
        <taxon>Bacteroidota</taxon>
        <taxon>Bacteroidia</taxon>
        <taxon>Bacteroidales</taxon>
        <taxon>Bacteroidaceae</taxon>
        <taxon>Bacteroides</taxon>
    </lineage>
</organism>
<gene>
    <name evidence="2" type="ORF">ERS852557_01894</name>
    <name evidence="3" type="ORF">KHY35_02730</name>
</gene>
<dbReference type="EMBL" id="JAGZEE010000002">
    <property type="protein sequence ID" value="MBS5409626.1"/>
    <property type="molecule type" value="Genomic_DNA"/>
</dbReference>
<protein>
    <submittedName>
        <fullName evidence="3">PorT family protein</fullName>
    </submittedName>
</protein>
<reference evidence="2 4" key="1">
    <citation type="submission" date="2015-09" db="EMBL/GenBank/DDBJ databases">
        <authorList>
            <consortium name="Pathogen Informatics"/>
        </authorList>
    </citation>
    <scope>NUCLEOTIDE SEQUENCE [LARGE SCALE GENOMIC DNA]</scope>
    <source>
        <strain evidence="2 4">2789STDY5834945</strain>
    </source>
</reference>
<feature type="domain" description="Outer membrane protein beta-barrel" evidence="1">
    <location>
        <begin position="23"/>
        <end position="213"/>
    </location>
</feature>
<dbReference type="Proteomes" id="UP000782901">
    <property type="component" value="Unassembled WGS sequence"/>
</dbReference>
<evidence type="ECO:0000259" key="1">
    <source>
        <dbReference type="Pfam" id="PF13568"/>
    </source>
</evidence>
<proteinExistence type="predicted"/>
<dbReference type="EMBL" id="CZBI01000002">
    <property type="protein sequence ID" value="CUP84657.1"/>
    <property type="molecule type" value="Genomic_DNA"/>
</dbReference>
<sequence>MKKSVLFILFALVSVAGFSQITGWNAKVGMNVSNWTTDGVDAKVGFRVGVGTEYAFNDMWSLQPSLFFSTKGGKVDSGEMLGASAKVTMNQMYLELPVMAAARFNVANNTNIVITAGPYLGYGVGGKTKATIKYEGEKATAKFNTFGKIDKVTIEAGGQSHDFSIGDIIDPDEYDLSEMKGLHRFDFGLGVGVALEYQKFIVGLDGQFGLTKLDTDAGKNLNFAISVGYKFW</sequence>
<name>A0A0P0EZW2_BACT4</name>
<reference evidence="3" key="2">
    <citation type="submission" date="2021-02" db="EMBL/GenBank/DDBJ databases">
        <title>Infant gut strain persistence is associated with maternal origin, phylogeny, and functional potential including surface adhesion and iron acquisition.</title>
        <authorList>
            <person name="Lou Y.C."/>
        </authorList>
    </citation>
    <scope>NUCLEOTIDE SEQUENCE</scope>
    <source>
        <strain evidence="3">L3_082_243G1_dasL3_082_243G1_maxbin2.maxbin.015s ta_sub</strain>
    </source>
</reference>
<dbReference type="RefSeq" id="WP_055218186.1">
    <property type="nucleotide sequence ID" value="NZ_CAXKYH010000015.1"/>
</dbReference>
<evidence type="ECO:0000313" key="5">
    <source>
        <dbReference type="Proteomes" id="UP000782901"/>
    </source>
</evidence>
<dbReference type="AlphaFoldDB" id="A0A0P0EZW2"/>
<evidence type="ECO:0000313" key="2">
    <source>
        <dbReference type="EMBL" id="CUP84657.1"/>
    </source>
</evidence>
<evidence type="ECO:0000313" key="3">
    <source>
        <dbReference type="EMBL" id="MBS5409626.1"/>
    </source>
</evidence>
<dbReference type="KEGG" id="btho:Btheta7330_02228"/>
<dbReference type="Pfam" id="PF13568">
    <property type="entry name" value="OMP_b-brl_2"/>
    <property type="match status" value="1"/>
</dbReference>
<dbReference type="PATRIC" id="fig|818.23.peg.2307"/>
<evidence type="ECO:0000313" key="4">
    <source>
        <dbReference type="Proteomes" id="UP000095541"/>
    </source>
</evidence>
<dbReference type="Proteomes" id="UP000095541">
    <property type="component" value="Unassembled WGS sequence"/>
</dbReference>
<dbReference type="InterPro" id="IPR025665">
    <property type="entry name" value="Beta-barrel_OMP_2"/>
</dbReference>
<accession>A0A0P0EZW2</accession>